<accession>B4W3F6</accession>
<dbReference type="EMBL" id="DS989874">
    <property type="protein sequence ID" value="EDX71292.1"/>
    <property type="molecule type" value="Genomic_DNA"/>
</dbReference>
<organism evidence="2 3">
    <name type="scientific">Coleofasciculus chthonoplastes PCC 7420</name>
    <dbReference type="NCBI Taxonomy" id="118168"/>
    <lineage>
        <taxon>Bacteria</taxon>
        <taxon>Bacillati</taxon>
        <taxon>Cyanobacteriota</taxon>
        <taxon>Cyanophyceae</taxon>
        <taxon>Coleofasciculales</taxon>
        <taxon>Coleofasciculaceae</taxon>
        <taxon>Coleofasciculus</taxon>
    </lineage>
</organism>
<feature type="region of interest" description="Disordered" evidence="1">
    <location>
        <begin position="30"/>
        <end position="49"/>
    </location>
</feature>
<sequence length="49" mass="5479">MENVKHSAVDIRIRNCDDFKLGLAIPGSCDRRLSQSTPPSDRSPVYSVF</sequence>
<proteinExistence type="predicted"/>
<evidence type="ECO:0000256" key="1">
    <source>
        <dbReference type="SAM" id="MobiDB-lite"/>
    </source>
</evidence>
<dbReference type="Proteomes" id="UP000003835">
    <property type="component" value="Unassembled WGS sequence"/>
</dbReference>
<protein>
    <submittedName>
        <fullName evidence="2">Uncharacterized protein</fullName>
    </submittedName>
</protein>
<gene>
    <name evidence="2" type="ORF">MC7420_3407</name>
</gene>
<evidence type="ECO:0000313" key="3">
    <source>
        <dbReference type="Proteomes" id="UP000003835"/>
    </source>
</evidence>
<dbReference type="AlphaFoldDB" id="B4W3F6"/>
<name>B4W3F6_9CYAN</name>
<keyword evidence="3" id="KW-1185">Reference proteome</keyword>
<evidence type="ECO:0000313" key="2">
    <source>
        <dbReference type="EMBL" id="EDX71292.1"/>
    </source>
</evidence>
<reference evidence="2 3" key="1">
    <citation type="submission" date="2008-07" db="EMBL/GenBank/DDBJ databases">
        <authorList>
            <person name="Tandeau de Marsac N."/>
            <person name="Ferriera S."/>
            <person name="Johnson J."/>
            <person name="Kravitz S."/>
            <person name="Beeson K."/>
            <person name="Sutton G."/>
            <person name="Rogers Y.-H."/>
            <person name="Friedman R."/>
            <person name="Frazier M."/>
            <person name="Venter J.C."/>
        </authorList>
    </citation>
    <scope>NUCLEOTIDE SEQUENCE [LARGE SCALE GENOMIC DNA]</scope>
    <source>
        <strain evidence="2 3">PCC 7420</strain>
    </source>
</reference>
<dbReference type="HOGENOM" id="CLU_3134453_0_0_3"/>